<dbReference type="InterPro" id="IPR004837">
    <property type="entry name" value="NaCa_Exmemb"/>
</dbReference>
<evidence type="ECO:0000313" key="8">
    <source>
        <dbReference type="Proteomes" id="UP000001882"/>
    </source>
</evidence>
<feature type="transmembrane region" description="Helical" evidence="5">
    <location>
        <begin position="75"/>
        <end position="97"/>
    </location>
</feature>
<dbReference type="STRING" id="304371.MCP_1628"/>
<organism evidence="7 8">
    <name type="scientific">Methanocella paludicola (strain DSM 17711 / JCM 13418 / NBRC 101707 / SANAE)</name>
    <dbReference type="NCBI Taxonomy" id="304371"/>
    <lineage>
        <taxon>Archaea</taxon>
        <taxon>Methanobacteriati</taxon>
        <taxon>Methanobacteriota</taxon>
        <taxon>Stenosarchaea group</taxon>
        <taxon>Methanomicrobia</taxon>
        <taxon>Methanocellales</taxon>
        <taxon>Methanocellaceae</taxon>
        <taxon>Methanocella</taxon>
    </lineage>
</organism>
<dbReference type="GO" id="GO:0005886">
    <property type="term" value="C:plasma membrane"/>
    <property type="evidence" value="ECO:0007669"/>
    <property type="project" value="TreeGrafter"/>
</dbReference>
<reference evidence="7 8" key="1">
    <citation type="journal article" date="2007" name="Appl. Environ. Microbiol.">
        <title>Isolation of key methanogens for global methane emission from rice paddy fields: a novel isolate affiliated with the clone cluster rice cluster I.</title>
        <authorList>
            <person name="Sakai S."/>
            <person name="Imachi H."/>
            <person name="Sekiguchi Y."/>
            <person name="Ohashi A."/>
            <person name="Harada H."/>
            <person name="Kamagata Y."/>
        </authorList>
    </citation>
    <scope>NUCLEOTIDE SEQUENCE [LARGE SCALE GENOMIC DNA]</scope>
    <source>
        <strain evidence="8">DSM 17711 / JCM 13418 / NBRC 101707 / SANAE</strain>
    </source>
</reference>
<proteinExistence type="predicted"/>
<feature type="transmembrane region" description="Helical" evidence="5">
    <location>
        <begin position="197"/>
        <end position="219"/>
    </location>
</feature>
<sequence length="348" mass="37384">MDVIIFLLSFIIILIGCELFTNGVEWAGKKLKLTKSAVGSILAAIGTALPETILPLIAILLLAGDAGTDIGTGSILGSPFTLSTIALFLCGLTALLLAKDKATGVVHVNGKMVRNNLRFFILAYGIAAIAAFIPEEYRTVKLIIAIGLLLIYIAYMVRTLKADGETSEEDETKCLYFDSYVGKLTGNKVDASAEPSLITIVAQVFISLAIIVLGANIFVNQVNEAATLLGISPLILSLLISPLATELPEMFNSILWVREGKDIFAVGNILGAMVYQSCILAFIGIVLTPWHFSPGDPTQLLQIISIAIALFSAAVLYFNSSKDTLKIWTLLLCGVFYIVLITLVLLRI</sequence>
<keyword evidence="2 5" id="KW-0812">Transmembrane</keyword>
<feature type="transmembrane region" description="Helical" evidence="5">
    <location>
        <begin position="265"/>
        <end position="287"/>
    </location>
</feature>
<evidence type="ECO:0000256" key="1">
    <source>
        <dbReference type="ARBA" id="ARBA00004141"/>
    </source>
</evidence>
<gene>
    <name evidence="7" type="ordered locus">MCP_1628</name>
</gene>
<keyword evidence="3 5" id="KW-1133">Transmembrane helix</keyword>
<dbReference type="Gene3D" id="1.20.1420.30">
    <property type="entry name" value="NCX, central ion-binding region"/>
    <property type="match status" value="1"/>
</dbReference>
<feature type="transmembrane region" description="Helical" evidence="5">
    <location>
        <begin position="6"/>
        <end position="24"/>
    </location>
</feature>
<evidence type="ECO:0000256" key="3">
    <source>
        <dbReference type="ARBA" id="ARBA00022989"/>
    </source>
</evidence>
<keyword evidence="4 5" id="KW-0472">Membrane</keyword>
<dbReference type="Pfam" id="PF01699">
    <property type="entry name" value="Na_Ca_ex"/>
    <property type="match status" value="2"/>
</dbReference>
<dbReference type="InterPro" id="IPR044880">
    <property type="entry name" value="NCX_ion-bd_dom_sf"/>
</dbReference>
<evidence type="ECO:0000313" key="7">
    <source>
        <dbReference type="EMBL" id="BAI61700.1"/>
    </source>
</evidence>
<reference evidence="7 8" key="2">
    <citation type="journal article" date="2008" name="Int. J. Syst. Evol. Microbiol.">
        <title>Methanocella paludicola gen. nov., sp. nov., a methane-producing archaeon, the first isolate of the lineage 'Rice Cluster I', and proposal of the new archaeal order Methanocellales ord. nov.</title>
        <authorList>
            <person name="Sakai S."/>
            <person name="Imachi H."/>
            <person name="Hanada S."/>
            <person name="Ohashi A."/>
            <person name="Harada H."/>
            <person name="Kamagata Y."/>
        </authorList>
    </citation>
    <scope>NUCLEOTIDE SEQUENCE [LARGE SCALE GENOMIC DNA]</scope>
    <source>
        <strain evidence="8">DSM 17711 / JCM 13418 / NBRC 101707 / SANAE</strain>
    </source>
</reference>
<dbReference type="EMBL" id="AP011532">
    <property type="protein sequence ID" value="BAI61700.1"/>
    <property type="molecule type" value="Genomic_DNA"/>
</dbReference>
<dbReference type="InterPro" id="IPR004481">
    <property type="entry name" value="K/Na/Ca-exchanger"/>
</dbReference>
<feature type="transmembrane region" description="Helical" evidence="5">
    <location>
        <begin position="325"/>
        <end position="346"/>
    </location>
</feature>
<dbReference type="AlphaFoldDB" id="D1YZ28"/>
<accession>D1YZ28</accession>
<evidence type="ECO:0000256" key="2">
    <source>
        <dbReference type="ARBA" id="ARBA00022692"/>
    </source>
</evidence>
<dbReference type="KEGG" id="mpd:MCP_1628"/>
<keyword evidence="8" id="KW-1185">Reference proteome</keyword>
<dbReference type="GO" id="GO:0008273">
    <property type="term" value="F:calcium, potassium:sodium antiporter activity"/>
    <property type="evidence" value="ECO:0007669"/>
    <property type="project" value="TreeGrafter"/>
</dbReference>
<feature type="domain" description="Sodium/calcium exchanger membrane region" evidence="6">
    <location>
        <begin position="201"/>
        <end position="345"/>
    </location>
</feature>
<dbReference type="Proteomes" id="UP000001882">
    <property type="component" value="Chromosome"/>
</dbReference>
<protein>
    <submittedName>
        <fullName evidence="7">Sodium/calcium exchanger protein</fullName>
    </submittedName>
</protein>
<dbReference type="InParanoid" id="D1YZ28"/>
<dbReference type="eggNOG" id="arCOG02881">
    <property type="taxonomic scope" value="Archaea"/>
</dbReference>
<feature type="transmembrane region" description="Helical" evidence="5">
    <location>
        <begin position="299"/>
        <end position="318"/>
    </location>
</feature>
<dbReference type="GO" id="GO:0005262">
    <property type="term" value="F:calcium channel activity"/>
    <property type="evidence" value="ECO:0007669"/>
    <property type="project" value="TreeGrafter"/>
</dbReference>
<name>D1YZ28_METPS</name>
<feature type="transmembrane region" description="Helical" evidence="5">
    <location>
        <begin position="139"/>
        <end position="157"/>
    </location>
</feature>
<dbReference type="GeneID" id="8681549"/>
<feature type="transmembrane region" description="Helical" evidence="5">
    <location>
        <begin position="117"/>
        <end position="133"/>
    </location>
</feature>
<dbReference type="PANTHER" id="PTHR10846:SF8">
    <property type="entry name" value="INNER MEMBRANE PROTEIN YRBG"/>
    <property type="match status" value="1"/>
</dbReference>
<evidence type="ECO:0000259" key="6">
    <source>
        <dbReference type="Pfam" id="PF01699"/>
    </source>
</evidence>
<dbReference type="PANTHER" id="PTHR10846">
    <property type="entry name" value="SODIUM/POTASSIUM/CALCIUM EXCHANGER"/>
    <property type="match status" value="1"/>
</dbReference>
<dbReference type="GO" id="GO:0006874">
    <property type="term" value="P:intracellular calcium ion homeostasis"/>
    <property type="evidence" value="ECO:0007669"/>
    <property type="project" value="TreeGrafter"/>
</dbReference>
<dbReference type="OrthoDB" id="212994at2157"/>
<reference evidence="8" key="3">
    <citation type="journal article" date="2011" name="PLoS ONE">
        <title>Genome sequence of a mesophilic hydrogenotrophic methanogen Methanocella paludicola, the first cultivated representative of the order Methanocellales.</title>
        <authorList>
            <person name="Sakai S."/>
            <person name="Takaki Y."/>
            <person name="Shimamura S."/>
            <person name="Sekine M."/>
            <person name="Tajima T."/>
            <person name="Kosugi H."/>
            <person name="Ichikawa N."/>
            <person name="Tasumi E."/>
            <person name="Hiraki A.T."/>
            <person name="Shimizu A."/>
            <person name="Kato Y."/>
            <person name="Nishiko R."/>
            <person name="Mori K."/>
            <person name="Fujita N."/>
            <person name="Imachi H."/>
            <person name="Takai K."/>
        </authorList>
    </citation>
    <scope>NUCLEOTIDE SEQUENCE [LARGE SCALE GENOMIC DNA]</scope>
    <source>
        <strain evidence="8">DSM 17711 / JCM 13418 / NBRC 101707 / SANAE</strain>
    </source>
</reference>
<feature type="transmembrane region" description="Helical" evidence="5">
    <location>
        <begin position="36"/>
        <end position="63"/>
    </location>
</feature>
<comment type="subcellular location">
    <subcellularLocation>
        <location evidence="1">Membrane</location>
        <topology evidence="1">Multi-pass membrane protein</topology>
    </subcellularLocation>
</comment>
<evidence type="ECO:0000256" key="4">
    <source>
        <dbReference type="ARBA" id="ARBA00023136"/>
    </source>
</evidence>
<dbReference type="RefSeq" id="WP_012900379.1">
    <property type="nucleotide sequence ID" value="NC_013665.1"/>
</dbReference>
<evidence type="ECO:0000256" key="5">
    <source>
        <dbReference type="SAM" id="Phobius"/>
    </source>
</evidence>
<feature type="domain" description="Sodium/calcium exchanger membrane region" evidence="6">
    <location>
        <begin position="3"/>
        <end position="158"/>
    </location>
</feature>